<dbReference type="PANTHER" id="PTHR10695">
    <property type="entry name" value="DEPHOSPHO-COA KINASE-RELATED"/>
    <property type="match status" value="1"/>
</dbReference>
<evidence type="ECO:0000256" key="2">
    <source>
        <dbReference type="ARBA" id="ARBA00022741"/>
    </source>
</evidence>
<dbReference type="Proteomes" id="UP001163726">
    <property type="component" value="Chromosome"/>
</dbReference>
<dbReference type="Gene3D" id="3.40.50.300">
    <property type="entry name" value="P-loop containing nucleotide triphosphate hydrolases"/>
    <property type="match status" value="1"/>
</dbReference>
<dbReference type="RefSeq" id="WP_268074103.1">
    <property type="nucleotide sequence ID" value="NZ_CP109965.1"/>
</dbReference>
<feature type="binding site" evidence="5">
    <location>
        <begin position="13"/>
        <end position="18"/>
    </location>
    <ligand>
        <name>ATP</name>
        <dbReference type="ChEBI" id="CHEBI:30616"/>
    </ligand>
</feature>
<name>A0ABY7AN97_9ALTE</name>
<sequence>MSQFIVGLTGGIGSGKTTVANMFADLGIDIVDADIIAREVVEPNSAGLAKISAHFGPNILNKDSSLNRAKLRDIVFKNENEKNWLNQLLHPLIRAQMINQCNLAQSKYCILAVPLLLENKLQSLVNRVLVTDCNTNTQISRASHRDKNSAAQIKQIMAAQLDRETRITYADDIINTELILTQIRAICENLHQNYLKLAN</sequence>
<accession>A0ABY7AN97</accession>
<comment type="pathway">
    <text evidence="5">Cofactor biosynthesis; coenzyme A biosynthesis; CoA from (R)-pantothenate: step 5/5.</text>
</comment>
<protein>
    <recommendedName>
        <fullName evidence="5 6">Dephospho-CoA kinase</fullName>
        <ecNumber evidence="5 6">2.7.1.24</ecNumber>
    </recommendedName>
    <alternativeName>
        <fullName evidence="5">Dephosphocoenzyme A kinase</fullName>
    </alternativeName>
</protein>
<comment type="catalytic activity">
    <reaction evidence="5">
        <text>3'-dephospho-CoA + ATP = ADP + CoA + H(+)</text>
        <dbReference type="Rhea" id="RHEA:18245"/>
        <dbReference type="ChEBI" id="CHEBI:15378"/>
        <dbReference type="ChEBI" id="CHEBI:30616"/>
        <dbReference type="ChEBI" id="CHEBI:57287"/>
        <dbReference type="ChEBI" id="CHEBI:57328"/>
        <dbReference type="ChEBI" id="CHEBI:456216"/>
        <dbReference type="EC" id="2.7.1.24"/>
    </reaction>
</comment>
<dbReference type="EMBL" id="CP109965">
    <property type="protein sequence ID" value="WAJ69814.1"/>
    <property type="molecule type" value="Genomic_DNA"/>
</dbReference>
<comment type="function">
    <text evidence="5">Catalyzes the phosphorylation of the 3'-hydroxyl group of dephosphocoenzyme A to form coenzyme A.</text>
</comment>
<dbReference type="HAMAP" id="MF_00376">
    <property type="entry name" value="Dephospho_CoA_kinase"/>
    <property type="match status" value="1"/>
</dbReference>
<evidence type="ECO:0000256" key="3">
    <source>
        <dbReference type="ARBA" id="ARBA00022840"/>
    </source>
</evidence>
<dbReference type="GO" id="GO:0004140">
    <property type="term" value="F:dephospho-CoA kinase activity"/>
    <property type="evidence" value="ECO:0007669"/>
    <property type="project" value="UniProtKB-EC"/>
</dbReference>
<dbReference type="EC" id="2.7.1.24" evidence="5 6"/>
<keyword evidence="5 7" id="KW-0418">Kinase</keyword>
<dbReference type="InterPro" id="IPR027417">
    <property type="entry name" value="P-loop_NTPase"/>
</dbReference>
<keyword evidence="5" id="KW-0963">Cytoplasm</keyword>
<dbReference type="NCBIfam" id="TIGR00152">
    <property type="entry name" value="dephospho-CoA kinase"/>
    <property type="match status" value="1"/>
</dbReference>
<keyword evidence="3 5" id="KW-0067">ATP-binding</keyword>
<dbReference type="PANTHER" id="PTHR10695:SF46">
    <property type="entry name" value="BIFUNCTIONAL COENZYME A SYNTHASE-RELATED"/>
    <property type="match status" value="1"/>
</dbReference>
<proteinExistence type="inferred from homology"/>
<keyword evidence="2 5" id="KW-0547">Nucleotide-binding</keyword>
<evidence type="ECO:0000256" key="1">
    <source>
        <dbReference type="ARBA" id="ARBA00009018"/>
    </source>
</evidence>
<dbReference type="PROSITE" id="PS51219">
    <property type="entry name" value="DPCK"/>
    <property type="match status" value="1"/>
</dbReference>
<evidence type="ECO:0000313" key="8">
    <source>
        <dbReference type="Proteomes" id="UP001163726"/>
    </source>
</evidence>
<dbReference type="CDD" id="cd02022">
    <property type="entry name" value="DPCK"/>
    <property type="match status" value="1"/>
</dbReference>
<comment type="subcellular location">
    <subcellularLocation>
        <location evidence="5">Cytoplasm</location>
    </subcellularLocation>
</comment>
<dbReference type="InterPro" id="IPR001977">
    <property type="entry name" value="Depp_CoAkinase"/>
</dbReference>
<evidence type="ECO:0000313" key="7">
    <source>
        <dbReference type="EMBL" id="WAJ69814.1"/>
    </source>
</evidence>
<organism evidence="7 8">
    <name type="scientific">Catenovulum adriaticum</name>
    <dbReference type="NCBI Taxonomy" id="2984846"/>
    <lineage>
        <taxon>Bacteria</taxon>
        <taxon>Pseudomonadati</taxon>
        <taxon>Pseudomonadota</taxon>
        <taxon>Gammaproteobacteria</taxon>
        <taxon>Alteromonadales</taxon>
        <taxon>Alteromonadaceae</taxon>
        <taxon>Catenovulum</taxon>
    </lineage>
</organism>
<comment type="similarity">
    <text evidence="1 5">Belongs to the CoaE family.</text>
</comment>
<dbReference type="Pfam" id="PF01121">
    <property type="entry name" value="CoaE"/>
    <property type="match status" value="1"/>
</dbReference>
<keyword evidence="5 7" id="KW-0808">Transferase</keyword>
<reference evidence="7" key="1">
    <citation type="submission" date="2022-10" db="EMBL/GenBank/DDBJ databases">
        <title>Catenovulum adriacola sp. nov. isolated in the Harbour of Susak.</title>
        <authorList>
            <person name="Schoch T."/>
            <person name="Reich S.J."/>
            <person name="Stoeferle S."/>
            <person name="Flaiz M."/>
            <person name="Kazda M."/>
            <person name="Riedel C.U."/>
            <person name="Duerre P."/>
        </authorList>
    </citation>
    <scope>NUCLEOTIDE SEQUENCE</scope>
    <source>
        <strain evidence="7">TS8</strain>
    </source>
</reference>
<keyword evidence="4 5" id="KW-0173">Coenzyme A biosynthesis</keyword>
<gene>
    <name evidence="5 7" type="primary">coaE</name>
    <name evidence="7" type="ORF">OLW01_11725</name>
</gene>
<keyword evidence="8" id="KW-1185">Reference proteome</keyword>
<evidence type="ECO:0000256" key="6">
    <source>
        <dbReference type="NCBIfam" id="TIGR00152"/>
    </source>
</evidence>
<evidence type="ECO:0000256" key="4">
    <source>
        <dbReference type="ARBA" id="ARBA00022993"/>
    </source>
</evidence>
<dbReference type="SUPFAM" id="SSF52540">
    <property type="entry name" value="P-loop containing nucleoside triphosphate hydrolases"/>
    <property type="match status" value="1"/>
</dbReference>
<evidence type="ECO:0000256" key="5">
    <source>
        <dbReference type="HAMAP-Rule" id="MF_00376"/>
    </source>
</evidence>